<dbReference type="EMBL" id="VSSQ01009462">
    <property type="protein sequence ID" value="MPM41704.1"/>
    <property type="molecule type" value="Genomic_DNA"/>
</dbReference>
<dbReference type="InterPro" id="IPR041492">
    <property type="entry name" value="HAD_2"/>
</dbReference>
<dbReference type="GO" id="GO:0005829">
    <property type="term" value="C:cytosol"/>
    <property type="evidence" value="ECO:0007669"/>
    <property type="project" value="TreeGrafter"/>
</dbReference>
<dbReference type="InterPro" id="IPR023198">
    <property type="entry name" value="PGP-like_dom2"/>
</dbReference>
<dbReference type="AlphaFoldDB" id="A0A644ZVV7"/>
<protein>
    <submittedName>
        <fullName evidence="1">Phosphoglycolate phosphatase</fullName>
        <ecNumber evidence="1">3.1.3.18</ecNumber>
    </submittedName>
</protein>
<proteinExistence type="predicted"/>
<dbReference type="GO" id="GO:0008967">
    <property type="term" value="F:phosphoglycolate phosphatase activity"/>
    <property type="evidence" value="ECO:0007669"/>
    <property type="project" value="UniProtKB-EC"/>
</dbReference>
<dbReference type="NCBIfam" id="TIGR01549">
    <property type="entry name" value="HAD-SF-IA-v1"/>
    <property type="match status" value="1"/>
</dbReference>
<reference evidence="1" key="1">
    <citation type="submission" date="2019-08" db="EMBL/GenBank/DDBJ databases">
        <authorList>
            <person name="Kucharzyk K."/>
            <person name="Murdoch R.W."/>
            <person name="Higgins S."/>
            <person name="Loffler F."/>
        </authorList>
    </citation>
    <scope>NUCLEOTIDE SEQUENCE</scope>
</reference>
<dbReference type="InterPro" id="IPR036412">
    <property type="entry name" value="HAD-like_sf"/>
</dbReference>
<dbReference type="GO" id="GO:0006281">
    <property type="term" value="P:DNA repair"/>
    <property type="evidence" value="ECO:0007669"/>
    <property type="project" value="TreeGrafter"/>
</dbReference>
<dbReference type="Pfam" id="PF13419">
    <property type="entry name" value="HAD_2"/>
    <property type="match status" value="1"/>
</dbReference>
<comment type="caution">
    <text evidence="1">The sequence shown here is derived from an EMBL/GenBank/DDBJ whole genome shotgun (WGS) entry which is preliminary data.</text>
</comment>
<dbReference type="InterPro" id="IPR023214">
    <property type="entry name" value="HAD_sf"/>
</dbReference>
<organism evidence="1">
    <name type="scientific">bioreactor metagenome</name>
    <dbReference type="NCBI Taxonomy" id="1076179"/>
    <lineage>
        <taxon>unclassified sequences</taxon>
        <taxon>metagenomes</taxon>
        <taxon>ecological metagenomes</taxon>
    </lineage>
</organism>
<dbReference type="PANTHER" id="PTHR43434:SF1">
    <property type="entry name" value="PHOSPHOGLYCOLATE PHOSPHATASE"/>
    <property type="match status" value="1"/>
</dbReference>
<dbReference type="Gene3D" id="3.40.50.1000">
    <property type="entry name" value="HAD superfamily/HAD-like"/>
    <property type="match status" value="1"/>
</dbReference>
<dbReference type="SFLD" id="SFLDG01129">
    <property type="entry name" value="C1.5:_HAD__Beta-PGM__Phosphata"/>
    <property type="match status" value="1"/>
</dbReference>
<dbReference type="InterPro" id="IPR006439">
    <property type="entry name" value="HAD-SF_hydro_IA"/>
</dbReference>
<dbReference type="SUPFAM" id="SSF56784">
    <property type="entry name" value="HAD-like"/>
    <property type="match status" value="1"/>
</dbReference>
<dbReference type="PANTHER" id="PTHR43434">
    <property type="entry name" value="PHOSPHOGLYCOLATE PHOSPHATASE"/>
    <property type="match status" value="1"/>
</dbReference>
<gene>
    <name evidence="1" type="primary">gph_45</name>
    <name evidence="1" type="ORF">SDC9_88360</name>
</gene>
<dbReference type="SFLD" id="SFLDS00003">
    <property type="entry name" value="Haloacid_Dehalogenase"/>
    <property type="match status" value="1"/>
</dbReference>
<keyword evidence="1" id="KW-0378">Hydrolase</keyword>
<accession>A0A644ZVV7</accession>
<evidence type="ECO:0000313" key="1">
    <source>
        <dbReference type="EMBL" id="MPM41704.1"/>
    </source>
</evidence>
<dbReference type="EC" id="3.1.3.18" evidence="1"/>
<dbReference type="Gene3D" id="1.10.150.240">
    <property type="entry name" value="Putative phosphatase, domain 2"/>
    <property type="match status" value="1"/>
</dbReference>
<sequence>MKTMPMKNCKAVMFDIDACLIDSAPNLILTLERAVADTGGGHHPPEYLRKMLGLPSSALDDLFTLPDWELTLRTWSKYYAPLAGENKPFEGIHTLLSAIQNAGLPLGVATSQGRDLFEDHFHKYGLAHYFDLAVCADDVANPKPAADPLLYAADHFGIHPAEILFLGDAPYDMQCAAAAGAKGALAVWGTTDVTIAADYYPTTPLDVLPILGLTLSVQ</sequence>
<name>A0A644ZVV7_9ZZZZ</name>
<dbReference type="InterPro" id="IPR050155">
    <property type="entry name" value="HAD-like_hydrolase_sf"/>
</dbReference>